<name>A0A7X3FJ54_9BACL</name>
<evidence type="ECO:0000259" key="1">
    <source>
        <dbReference type="Pfam" id="PF12867"/>
    </source>
</evidence>
<accession>A0A7X3FJ54</accession>
<comment type="caution">
    <text evidence="2">The sequence shown here is derived from an EMBL/GenBank/DDBJ whole genome shotgun (WGS) entry which is preliminary data.</text>
</comment>
<evidence type="ECO:0000313" key="2">
    <source>
        <dbReference type="EMBL" id="MVP00688.1"/>
    </source>
</evidence>
<dbReference type="Gene3D" id="1.20.120.450">
    <property type="entry name" value="dinb family like domain"/>
    <property type="match status" value="1"/>
</dbReference>
<dbReference type="RefSeq" id="WP_157336398.1">
    <property type="nucleotide sequence ID" value="NZ_RHLK01000007.1"/>
</dbReference>
<dbReference type="SUPFAM" id="SSF109854">
    <property type="entry name" value="DinB/YfiT-like putative metalloenzymes"/>
    <property type="match status" value="1"/>
</dbReference>
<dbReference type="Pfam" id="PF12867">
    <property type="entry name" value="DinB_2"/>
    <property type="match status" value="1"/>
</dbReference>
<dbReference type="Proteomes" id="UP000490800">
    <property type="component" value="Unassembled WGS sequence"/>
</dbReference>
<dbReference type="AlphaFoldDB" id="A0A7X3FJ54"/>
<dbReference type="InterPro" id="IPR024775">
    <property type="entry name" value="DinB-like"/>
</dbReference>
<gene>
    <name evidence="2" type="ORF">EDM21_14345</name>
</gene>
<evidence type="ECO:0000313" key="3">
    <source>
        <dbReference type="Proteomes" id="UP000490800"/>
    </source>
</evidence>
<dbReference type="InterPro" id="IPR034660">
    <property type="entry name" value="DinB/YfiT-like"/>
</dbReference>
<reference evidence="2 3" key="1">
    <citation type="journal article" date="2019" name="Microorganisms">
        <title>Paenibacillus lutrae sp. nov., A Chitinolytic Species Isolated from A River Otter in Castril Natural Park, Granada, Spain.</title>
        <authorList>
            <person name="Rodriguez M."/>
            <person name="Reina J.C."/>
            <person name="Bejar V."/>
            <person name="Llamas I."/>
        </authorList>
    </citation>
    <scope>NUCLEOTIDE SEQUENCE [LARGE SCALE GENOMIC DNA]</scope>
    <source>
        <strain evidence="2 3">N10</strain>
    </source>
</reference>
<protein>
    <submittedName>
        <fullName evidence="2">DUF664 domain-containing protein</fullName>
    </submittedName>
</protein>
<organism evidence="2 3">
    <name type="scientific">Paenibacillus lutrae</name>
    <dbReference type="NCBI Taxonomy" id="2078573"/>
    <lineage>
        <taxon>Bacteria</taxon>
        <taxon>Bacillati</taxon>
        <taxon>Bacillota</taxon>
        <taxon>Bacilli</taxon>
        <taxon>Bacillales</taxon>
        <taxon>Paenibacillaceae</taxon>
        <taxon>Paenibacillus</taxon>
    </lineage>
</organism>
<proteinExistence type="predicted"/>
<keyword evidence="3" id="KW-1185">Reference proteome</keyword>
<sequence length="152" mass="16830">MNYEVIHPVWRTVRDRYQKMIQGLPEGDLGLRLSPDASSIGHMIRHNAEVEYMFASWFFGSPVPEGVEYVASGKGGADNEAVLMLEKLIAFSAASDAHLTNAMRELPEDAWDIAVDSPIGSSTPREALGRTLYHTGLHAGQISLIRKHAQRE</sequence>
<dbReference type="OrthoDB" id="824606at2"/>
<dbReference type="EMBL" id="RHLK01000007">
    <property type="protein sequence ID" value="MVP00688.1"/>
    <property type="molecule type" value="Genomic_DNA"/>
</dbReference>
<feature type="domain" description="DinB-like" evidence="1">
    <location>
        <begin position="11"/>
        <end position="142"/>
    </location>
</feature>